<evidence type="ECO:0000313" key="1">
    <source>
        <dbReference type="EMBL" id="KAJ5494739.1"/>
    </source>
</evidence>
<protein>
    <submittedName>
        <fullName evidence="1">Uncharacterized protein</fullName>
    </submittedName>
</protein>
<organism evidence="1 2">
    <name type="scientific">Penicillium fimorum</name>
    <dbReference type="NCBI Taxonomy" id="1882269"/>
    <lineage>
        <taxon>Eukaryota</taxon>
        <taxon>Fungi</taxon>
        <taxon>Dikarya</taxon>
        <taxon>Ascomycota</taxon>
        <taxon>Pezizomycotina</taxon>
        <taxon>Eurotiomycetes</taxon>
        <taxon>Eurotiomycetidae</taxon>
        <taxon>Eurotiales</taxon>
        <taxon>Aspergillaceae</taxon>
        <taxon>Penicillium</taxon>
    </lineage>
</organism>
<dbReference type="Proteomes" id="UP001149954">
    <property type="component" value="Unassembled WGS sequence"/>
</dbReference>
<reference evidence="1" key="1">
    <citation type="submission" date="2022-12" db="EMBL/GenBank/DDBJ databases">
        <authorList>
            <person name="Petersen C."/>
        </authorList>
    </citation>
    <scope>NUCLEOTIDE SEQUENCE</scope>
    <source>
        <strain evidence="1">IBT 29495</strain>
    </source>
</reference>
<gene>
    <name evidence="1" type="ORF">N7463_010826</name>
</gene>
<proteinExistence type="predicted"/>
<reference evidence="1" key="2">
    <citation type="journal article" date="2023" name="IMA Fungus">
        <title>Comparative genomic study of the Penicillium genus elucidates a diverse pangenome and 15 lateral gene transfer events.</title>
        <authorList>
            <person name="Petersen C."/>
            <person name="Sorensen T."/>
            <person name="Nielsen M.R."/>
            <person name="Sondergaard T.E."/>
            <person name="Sorensen J.L."/>
            <person name="Fitzpatrick D.A."/>
            <person name="Frisvad J.C."/>
            <person name="Nielsen K.L."/>
        </authorList>
    </citation>
    <scope>NUCLEOTIDE SEQUENCE</scope>
    <source>
        <strain evidence="1">IBT 29495</strain>
    </source>
</reference>
<keyword evidence="2" id="KW-1185">Reference proteome</keyword>
<dbReference type="AlphaFoldDB" id="A0A9X0C260"/>
<evidence type="ECO:0000313" key="2">
    <source>
        <dbReference type="Proteomes" id="UP001149954"/>
    </source>
</evidence>
<dbReference type="EMBL" id="JAPWDS010000006">
    <property type="protein sequence ID" value="KAJ5494739.1"/>
    <property type="molecule type" value="Genomic_DNA"/>
</dbReference>
<comment type="caution">
    <text evidence="1">The sequence shown here is derived from an EMBL/GenBank/DDBJ whole genome shotgun (WGS) entry which is preliminary data.</text>
</comment>
<accession>A0A9X0C260</accession>
<name>A0A9X0C260_9EURO</name>
<sequence length="59" mass="6628">MCEEELHGEYHIGWVCPALWIRLWRPQIDVDHDDPACGIKNKPACSILSSVNARILGIG</sequence>